<dbReference type="AlphaFoldDB" id="A0AAE1ANK3"/>
<sequence>MQANRASVNLSCRVTSLSLANLSSLVIKLQDPFIVQVSCSTFAAGDSLSPLMARYEKEVQQTWEQVQKQLNVSKSLLDGQPMRWGQYFHPWL</sequence>
<comment type="caution">
    <text evidence="1">The sequence shown here is derived from an EMBL/GenBank/DDBJ whole genome shotgun (WGS) entry which is preliminary data.</text>
</comment>
<reference evidence="1" key="1">
    <citation type="journal article" date="2023" name="G3 (Bethesda)">
        <title>A reference genome for the long-term kleptoplast-retaining sea slug Elysia crispata morphotype clarki.</title>
        <authorList>
            <person name="Eastman K.E."/>
            <person name="Pendleton A.L."/>
            <person name="Shaikh M.A."/>
            <person name="Suttiyut T."/>
            <person name="Ogas R."/>
            <person name="Tomko P."/>
            <person name="Gavelis G."/>
            <person name="Widhalm J.R."/>
            <person name="Wisecaver J.H."/>
        </authorList>
    </citation>
    <scope>NUCLEOTIDE SEQUENCE</scope>
    <source>
        <strain evidence="1">ECLA1</strain>
    </source>
</reference>
<proteinExistence type="predicted"/>
<accession>A0AAE1ANK3</accession>
<protein>
    <submittedName>
        <fullName evidence="1">Uncharacterized protein</fullName>
    </submittedName>
</protein>
<dbReference type="EMBL" id="JAWDGP010001483">
    <property type="protein sequence ID" value="KAK3791165.1"/>
    <property type="molecule type" value="Genomic_DNA"/>
</dbReference>
<gene>
    <name evidence="1" type="ORF">RRG08_025020</name>
</gene>
<evidence type="ECO:0000313" key="1">
    <source>
        <dbReference type="EMBL" id="KAK3791165.1"/>
    </source>
</evidence>
<dbReference type="Proteomes" id="UP001283361">
    <property type="component" value="Unassembled WGS sequence"/>
</dbReference>
<organism evidence="1 2">
    <name type="scientific">Elysia crispata</name>
    <name type="common">lettuce slug</name>
    <dbReference type="NCBI Taxonomy" id="231223"/>
    <lineage>
        <taxon>Eukaryota</taxon>
        <taxon>Metazoa</taxon>
        <taxon>Spiralia</taxon>
        <taxon>Lophotrochozoa</taxon>
        <taxon>Mollusca</taxon>
        <taxon>Gastropoda</taxon>
        <taxon>Heterobranchia</taxon>
        <taxon>Euthyneura</taxon>
        <taxon>Panpulmonata</taxon>
        <taxon>Sacoglossa</taxon>
        <taxon>Placobranchoidea</taxon>
        <taxon>Plakobranchidae</taxon>
        <taxon>Elysia</taxon>
    </lineage>
</organism>
<name>A0AAE1ANK3_9GAST</name>
<evidence type="ECO:0000313" key="2">
    <source>
        <dbReference type="Proteomes" id="UP001283361"/>
    </source>
</evidence>
<keyword evidence="2" id="KW-1185">Reference proteome</keyword>